<feature type="compositionally biased region" description="Polar residues" evidence="1">
    <location>
        <begin position="159"/>
        <end position="169"/>
    </location>
</feature>
<dbReference type="InterPro" id="IPR003870">
    <property type="entry name" value="DUF222"/>
</dbReference>
<dbReference type="RefSeq" id="WP_148309861.1">
    <property type="nucleotide sequence ID" value="NZ_BAAABQ010000089.1"/>
</dbReference>
<feature type="domain" description="DUF222" evidence="2">
    <location>
        <begin position="30"/>
        <end position="154"/>
    </location>
</feature>
<proteinExistence type="predicted"/>
<keyword evidence="4" id="KW-1185">Reference proteome</keyword>
<name>A0ABR6BYI1_9PSEU</name>
<reference evidence="3 4" key="1">
    <citation type="submission" date="2020-08" db="EMBL/GenBank/DDBJ databases">
        <title>Genomic Encyclopedia of Archaeal and Bacterial Type Strains, Phase II (KMG-II): from individual species to whole genera.</title>
        <authorList>
            <person name="Goeker M."/>
        </authorList>
    </citation>
    <scope>NUCLEOTIDE SEQUENCE [LARGE SCALE GENOMIC DNA]</scope>
    <source>
        <strain evidence="3 4">DSM 43850</strain>
    </source>
</reference>
<sequence>MKPLDQLTQAMDAVLNLNPESLPDEAIASTLQSLVAHANRAQAAIVIFAAAMTERRAHEIAGHSTTAEFLTQRCHYAGREAVKLANYAQRLEHALPHTARALRTGQINWHHAATVVRAEEDLGAHRVRRHEQAWIANVAVHSGPERLQRVVRAHVEENGLTTKPPTTSEVQDEPHAAPPRPTPDSFQQLGVDPSAAAIAPAQVPTARTALWSDSPPEQCGELELTTSRRSTDQATLPRLVIGLGLTQVYSPQPGQPTRRCVHDLCALDADWREVHFTLRWQDDSETAFASVLPLCDHHFAELRARRHVAPAAAASRGARAKHAA</sequence>
<dbReference type="EMBL" id="JACJID010000009">
    <property type="protein sequence ID" value="MBA8931755.1"/>
    <property type="molecule type" value="Genomic_DNA"/>
</dbReference>
<accession>A0ABR6BYI1</accession>
<evidence type="ECO:0000313" key="3">
    <source>
        <dbReference type="EMBL" id="MBA8931755.1"/>
    </source>
</evidence>
<protein>
    <recommendedName>
        <fullName evidence="2">DUF222 domain-containing protein</fullName>
    </recommendedName>
</protein>
<evidence type="ECO:0000313" key="4">
    <source>
        <dbReference type="Proteomes" id="UP000517916"/>
    </source>
</evidence>
<comment type="caution">
    <text evidence="3">The sequence shown here is derived from an EMBL/GenBank/DDBJ whole genome shotgun (WGS) entry which is preliminary data.</text>
</comment>
<gene>
    <name evidence="3" type="ORF">BC739_009007</name>
</gene>
<evidence type="ECO:0000259" key="2">
    <source>
        <dbReference type="Pfam" id="PF02720"/>
    </source>
</evidence>
<feature type="region of interest" description="Disordered" evidence="1">
    <location>
        <begin position="210"/>
        <end position="230"/>
    </location>
</feature>
<dbReference type="Pfam" id="PF02720">
    <property type="entry name" value="DUF222"/>
    <property type="match status" value="1"/>
</dbReference>
<dbReference type="Proteomes" id="UP000517916">
    <property type="component" value="Unassembled WGS sequence"/>
</dbReference>
<feature type="region of interest" description="Disordered" evidence="1">
    <location>
        <begin position="156"/>
        <end position="189"/>
    </location>
</feature>
<organism evidence="3 4">
    <name type="scientific">Kutzneria viridogrisea</name>
    <dbReference type="NCBI Taxonomy" id="47990"/>
    <lineage>
        <taxon>Bacteria</taxon>
        <taxon>Bacillati</taxon>
        <taxon>Actinomycetota</taxon>
        <taxon>Actinomycetes</taxon>
        <taxon>Pseudonocardiales</taxon>
        <taxon>Pseudonocardiaceae</taxon>
        <taxon>Kutzneria</taxon>
    </lineage>
</organism>
<evidence type="ECO:0000256" key="1">
    <source>
        <dbReference type="SAM" id="MobiDB-lite"/>
    </source>
</evidence>